<dbReference type="OrthoDB" id="7069189at2"/>
<dbReference type="RefSeq" id="WP_014593378.1">
    <property type="nucleotide sequence ID" value="NC_017531.2"/>
</dbReference>
<organism evidence="1 2">
    <name type="scientific">Pantoea ananatis (strain AJ13355)</name>
    <dbReference type="NCBI Taxonomy" id="932677"/>
    <lineage>
        <taxon>Bacteria</taxon>
        <taxon>Pseudomonadati</taxon>
        <taxon>Pseudomonadota</taxon>
        <taxon>Gammaproteobacteria</taxon>
        <taxon>Enterobacterales</taxon>
        <taxon>Erwiniaceae</taxon>
        <taxon>Pantoea</taxon>
    </lineage>
</organism>
<proteinExistence type="predicted"/>
<protein>
    <submittedName>
        <fullName evidence="1">Uncharacterized protein</fullName>
    </submittedName>
</protein>
<gene>
    <name evidence="1" type="ordered locus">PAJ_0756</name>
</gene>
<name>A0A0H3KUW2_PANAA</name>
<sequence length="163" mass="18915">MTYYLREINFEAIGSPEREPAKSEKHKTIVARCLTENLDDCDILQQINDLELGDAKAALTALVKLIQVAASGLPFTNFYDEKQCHETHSFTYNHKIYKVWRLRQRDVRITFFHCEGKTVLLTHVFVKHKDKLTNKQKAMLEEQVKTYIDASTQGLVQIIESKK</sequence>
<dbReference type="HOGENOM" id="CLU_1625469_0_0_6"/>
<evidence type="ECO:0000313" key="2">
    <source>
        <dbReference type="Proteomes" id="UP000006690"/>
    </source>
</evidence>
<dbReference type="AlphaFoldDB" id="A0A0H3KUW2"/>
<dbReference type="EMBL" id="AP012032">
    <property type="protein sequence ID" value="BAK10836.1"/>
    <property type="molecule type" value="Genomic_DNA"/>
</dbReference>
<dbReference type="Proteomes" id="UP000006690">
    <property type="component" value="Chromosome"/>
</dbReference>
<evidence type="ECO:0000313" key="1">
    <source>
        <dbReference type="EMBL" id="BAK10836.1"/>
    </source>
</evidence>
<accession>A0A0H3KUW2</accession>
<dbReference type="KEGG" id="paj:PAJ_0756"/>
<reference evidence="2" key="1">
    <citation type="journal article" date="2012" name="Appl. Microbiol. Biotechnol.">
        <title>The complete genome sequence of Pantoea ananatis AJ13355, an organism with great biotechnological potential.</title>
        <authorList>
            <person name="Hara Y."/>
            <person name="Kadotani N."/>
            <person name="Izui H."/>
            <person name="Katashkina J.I."/>
            <person name="Kuvaeva T.M."/>
            <person name="Andreeva I.G."/>
            <person name="Golubeva L.I."/>
            <person name="Malko D.B."/>
            <person name="Makeev V.J."/>
            <person name="Mashko S.V."/>
            <person name="Kozlov Y.I."/>
        </authorList>
    </citation>
    <scope>NUCLEOTIDE SEQUENCE [LARGE SCALE GENOMIC DNA]</scope>
    <source>
        <strain evidence="2">AJ13355</strain>
    </source>
</reference>